<comment type="caution">
    <text evidence="1">The sequence shown here is derived from an EMBL/GenBank/DDBJ whole genome shotgun (WGS) entry which is preliminary data.</text>
</comment>
<sequence>MNLQIFNIFLIILSILLALTITVNARFNRPIKKHANKHNIVPTKTKCTTPTPTCCQARNSPGWNNKAFLAPGSLIAFNGLCFHGQNTTTINYCSLPTYEPSSVNVEGGIIRCSGGS</sequence>
<reference evidence="1" key="1">
    <citation type="submission" date="2021-06" db="EMBL/GenBank/DDBJ databases">
        <authorList>
            <person name="Kallberg Y."/>
            <person name="Tangrot J."/>
            <person name="Rosling A."/>
        </authorList>
    </citation>
    <scope>NUCLEOTIDE SEQUENCE</scope>
    <source>
        <strain evidence="1">IL203A</strain>
    </source>
</reference>
<accession>A0ACA9LC78</accession>
<name>A0ACA9LC78_9GLOM</name>
<dbReference type="Proteomes" id="UP000789702">
    <property type="component" value="Unassembled WGS sequence"/>
</dbReference>
<proteinExistence type="predicted"/>
<protein>
    <submittedName>
        <fullName evidence="1">4535_t:CDS:1</fullName>
    </submittedName>
</protein>
<organism evidence="1 2">
    <name type="scientific">Dentiscutata heterogama</name>
    <dbReference type="NCBI Taxonomy" id="1316150"/>
    <lineage>
        <taxon>Eukaryota</taxon>
        <taxon>Fungi</taxon>
        <taxon>Fungi incertae sedis</taxon>
        <taxon>Mucoromycota</taxon>
        <taxon>Glomeromycotina</taxon>
        <taxon>Glomeromycetes</taxon>
        <taxon>Diversisporales</taxon>
        <taxon>Gigasporaceae</taxon>
        <taxon>Dentiscutata</taxon>
    </lineage>
</organism>
<keyword evidence="2" id="KW-1185">Reference proteome</keyword>
<gene>
    <name evidence="1" type="ORF">DHETER_LOCUS3988</name>
</gene>
<evidence type="ECO:0000313" key="1">
    <source>
        <dbReference type="EMBL" id="CAG8522558.1"/>
    </source>
</evidence>
<dbReference type="EMBL" id="CAJVPU010003751">
    <property type="protein sequence ID" value="CAG8522558.1"/>
    <property type="molecule type" value="Genomic_DNA"/>
</dbReference>
<evidence type="ECO:0000313" key="2">
    <source>
        <dbReference type="Proteomes" id="UP000789702"/>
    </source>
</evidence>